<protein>
    <submittedName>
        <fullName evidence="2">Uncharacterized protein</fullName>
    </submittedName>
</protein>
<reference evidence="2" key="1">
    <citation type="submission" date="2025-08" db="UniProtKB">
        <authorList>
            <consortium name="Ensembl"/>
        </authorList>
    </citation>
    <scope>IDENTIFICATION</scope>
</reference>
<feature type="region of interest" description="Disordered" evidence="1">
    <location>
        <begin position="1"/>
        <end position="21"/>
    </location>
</feature>
<evidence type="ECO:0000313" key="3">
    <source>
        <dbReference type="Proteomes" id="UP000694414"/>
    </source>
</evidence>
<proteinExistence type="predicted"/>
<dbReference type="Ensembl" id="ENSPSMT00000015880.1">
    <property type="protein sequence ID" value="ENSPSMP00000013650.1"/>
    <property type="gene ID" value="ENSPSMG00000009798.1"/>
</dbReference>
<evidence type="ECO:0000256" key="1">
    <source>
        <dbReference type="SAM" id="MobiDB-lite"/>
    </source>
</evidence>
<sequence length="47" mass="5665">MPATSMDQRLKGQGDKVRAMRRWHFASDDDFEPYLSTTHRERNRNKQ</sequence>
<accession>A0A8C9DJ76</accession>
<dbReference type="AlphaFoldDB" id="A0A8C9DJ76"/>
<evidence type="ECO:0000313" key="2">
    <source>
        <dbReference type="Ensembl" id="ENSPSMP00000013650.1"/>
    </source>
</evidence>
<keyword evidence="3" id="KW-1185">Reference proteome</keyword>
<organism evidence="2 3">
    <name type="scientific">Prolemur simus</name>
    <name type="common">Greater bamboo lemur</name>
    <name type="synonym">Hapalemur simus</name>
    <dbReference type="NCBI Taxonomy" id="1328070"/>
    <lineage>
        <taxon>Eukaryota</taxon>
        <taxon>Metazoa</taxon>
        <taxon>Chordata</taxon>
        <taxon>Craniata</taxon>
        <taxon>Vertebrata</taxon>
        <taxon>Euteleostomi</taxon>
        <taxon>Mammalia</taxon>
        <taxon>Eutheria</taxon>
        <taxon>Euarchontoglires</taxon>
        <taxon>Primates</taxon>
        <taxon>Strepsirrhini</taxon>
        <taxon>Lemuriformes</taxon>
        <taxon>Lemuridae</taxon>
        <taxon>Prolemur</taxon>
    </lineage>
</organism>
<feature type="compositionally biased region" description="Basic and acidic residues" evidence="1">
    <location>
        <begin position="8"/>
        <end position="18"/>
    </location>
</feature>
<dbReference type="Proteomes" id="UP000694414">
    <property type="component" value="Unplaced"/>
</dbReference>
<name>A0A8C9DJ76_PROSS</name>
<reference evidence="2" key="2">
    <citation type="submission" date="2025-09" db="UniProtKB">
        <authorList>
            <consortium name="Ensembl"/>
        </authorList>
    </citation>
    <scope>IDENTIFICATION</scope>
</reference>